<keyword evidence="1" id="KW-0812">Transmembrane</keyword>
<organism evidence="2 3">
    <name type="scientific">Breznakiella homolactica</name>
    <dbReference type="NCBI Taxonomy" id="2798577"/>
    <lineage>
        <taxon>Bacteria</taxon>
        <taxon>Pseudomonadati</taxon>
        <taxon>Spirochaetota</taxon>
        <taxon>Spirochaetia</taxon>
        <taxon>Spirochaetales</taxon>
        <taxon>Breznakiellaceae</taxon>
        <taxon>Breznakiella</taxon>
    </lineage>
</organism>
<dbReference type="RefSeq" id="WP_215625253.1">
    <property type="nucleotide sequence ID" value="NZ_CP067089.2"/>
</dbReference>
<proteinExistence type="predicted"/>
<protein>
    <submittedName>
        <fullName evidence="2">Divergent PAP2 family protein</fullName>
    </submittedName>
</protein>
<dbReference type="PANTHER" id="PTHR31446">
    <property type="entry name" value="ACID PHOSPHATASE/VANADIUM-DEPENDENT HALOPEROXIDASE-RELATED PROTEIN"/>
    <property type="match status" value="1"/>
</dbReference>
<feature type="transmembrane region" description="Helical" evidence="1">
    <location>
        <begin position="141"/>
        <end position="161"/>
    </location>
</feature>
<reference evidence="2" key="1">
    <citation type="submission" date="2021-01" db="EMBL/GenBank/DDBJ databases">
        <title>Description of Breznakiella homolactica.</title>
        <authorList>
            <person name="Song Y."/>
            <person name="Brune A."/>
        </authorList>
    </citation>
    <scope>NUCLEOTIDE SEQUENCE</scope>
    <source>
        <strain evidence="2">RmG30</strain>
    </source>
</reference>
<evidence type="ECO:0000256" key="1">
    <source>
        <dbReference type="SAM" id="Phobius"/>
    </source>
</evidence>
<evidence type="ECO:0000313" key="2">
    <source>
        <dbReference type="EMBL" id="QQO07947.1"/>
    </source>
</evidence>
<dbReference type="AlphaFoldDB" id="A0A7T7XKI5"/>
<name>A0A7T7XKI5_9SPIR</name>
<dbReference type="EMBL" id="CP067089">
    <property type="protein sequence ID" value="QQO07947.1"/>
    <property type="molecule type" value="Genomic_DNA"/>
</dbReference>
<dbReference type="PANTHER" id="PTHR31446:SF29">
    <property type="entry name" value="ACID PHOSPHATASE_VANADIUM-DEPENDENT HALOPEROXIDASE-RELATED PROTEIN"/>
    <property type="match status" value="1"/>
</dbReference>
<gene>
    <name evidence="2" type="ORF">JFL75_13475</name>
</gene>
<dbReference type="Proteomes" id="UP000595917">
    <property type="component" value="Chromosome"/>
</dbReference>
<dbReference type="KEGG" id="bhc:JFL75_13475"/>
<keyword evidence="3" id="KW-1185">Reference proteome</keyword>
<feature type="transmembrane region" description="Helical" evidence="1">
    <location>
        <begin position="20"/>
        <end position="43"/>
    </location>
</feature>
<sequence>MAWSESIKSEALKAFFENPIFLSAVSSWFFAQLIKAIIVLLRSGRKTPREVLETLIWRTGGMPSSHSSLVSALTVSIALNEGVGSNLFVVTLFFSLVVMRDAMGVRRSAGIQAKTLNLLGRSAADRLGIEYTPVKEIHGHAPLEVVIGALLGIIIAAAVTYL</sequence>
<dbReference type="Pfam" id="PF02681">
    <property type="entry name" value="DUF212"/>
    <property type="match status" value="1"/>
</dbReference>
<dbReference type="InterPro" id="IPR003832">
    <property type="entry name" value="DUF212"/>
</dbReference>
<keyword evidence="1" id="KW-1133">Transmembrane helix</keyword>
<keyword evidence="1" id="KW-0472">Membrane</keyword>
<accession>A0A7T7XKI5</accession>
<feature type="transmembrane region" description="Helical" evidence="1">
    <location>
        <begin position="83"/>
        <end position="99"/>
    </location>
</feature>
<evidence type="ECO:0000313" key="3">
    <source>
        <dbReference type="Proteomes" id="UP000595917"/>
    </source>
</evidence>